<dbReference type="Proteomes" id="UP000053424">
    <property type="component" value="Unassembled WGS sequence"/>
</dbReference>
<feature type="chain" id="PRO_5002159503" evidence="2">
    <location>
        <begin position="21"/>
        <end position="143"/>
    </location>
</feature>
<dbReference type="AlphaFoldDB" id="A0A0C2YA40"/>
<keyword evidence="1" id="KW-0472">Membrane</keyword>
<keyword evidence="1" id="KW-0812">Transmembrane</keyword>
<evidence type="ECO:0000256" key="2">
    <source>
        <dbReference type="SAM" id="SignalP"/>
    </source>
</evidence>
<gene>
    <name evidence="3" type="ORF">M413DRAFT_260789</name>
</gene>
<evidence type="ECO:0000313" key="4">
    <source>
        <dbReference type="Proteomes" id="UP000053424"/>
    </source>
</evidence>
<reference evidence="4" key="2">
    <citation type="submission" date="2015-01" db="EMBL/GenBank/DDBJ databases">
        <title>Evolutionary Origins and Diversification of the Mycorrhizal Mutualists.</title>
        <authorList>
            <consortium name="DOE Joint Genome Institute"/>
            <consortium name="Mycorrhizal Genomics Consortium"/>
            <person name="Kohler A."/>
            <person name="Kuo A."/>
            <person name="Nagy L.G."/>
            <person name="Floudas D."/>
            <person name="Copeland A."/>
            <person name="Barry K.W."/>
            <person name="Cichocki N."/>
            <person name="Veneault-Fourrey C."/>
            <person name="LaButti K."/>
            <person name="Lindquist E.A."/>
            <person name="Lipzen A."/>
            <person name="Lundell T."/>
            <person name="Morin E."/>
            <person name="Murat C."/>
            <person name="Riley R."/>
            <person name="Ohm R."/>
            <person name="Sun H."/>
            <person name="Tunlid A."/>
            <person name="Henrissat B."/>
            <person name="Grigoriev I.V."/>
            <person name="Hibbett D.S."/>
            <person name="Martin F."/>
        </authorList>
    </citation>
    <scope>NUCLEOTIDE SEQUENCE [LARGE SCALE GENOMIC DNA]</scope>
    <source>
        <strain evidence="4">h7</strain>
    </source>
</reference>
<protein>
    <submittedName>
        <fullName evidence="3">Uncharacterized protein</fullName>
    </submittedName>
</protein>
<keyword evidence="2" id="KW-0732">Signal</keyword>
<feature type="signal peptide" evidence="2">
    <location>
        <begin position="1"/>
        <end position="20"/>
    </location>
</feature>
<sequence length="143" mass="16890">MHAFLFLFHHLLVLWHRGRQKRNHPPPFEGNNGPTPARTHAHTYSLFSFVAAPDVGNLHFFTCTGVSAGFLTFNWAWPAVCAARPVCWPSNDLWKSYSFYCFRCGWSEFYVRRVFSFVFFSVSIFSFFRFCFFLVPFDVLRFF</sequence>
<reference evidence="3 4" key="1">
    <citation type="submission" date="2014-04" db="EMBL/GenBank/DDBJ databases">
        <authorList>
            <consortium name="DOE Joint Genome Institute"/>
            <person name="Kuo A."/>
            <person name="Gay G."/>
            <person name="Dore J."/>
            <person name="Kohler A."/>
            <person name="Nagy L.G."/>
            <person name="Floudas D."/>
            <person name="Copeland A."/>
            <person name="Barry K.W."/>
            <person name="Cichocki N."/>
            <person name="Veneault-Fourrey C."/>
            <person name="LaButti K."/>
            <person name="Lindquist E.A."/>
            <person name="Lipzen A."/>
            <person name="Lundell T."/>
            <person name="Morin E."/>
            <person name="Murat C."/>
            <person name="Sun H."/>
            <person name="Tunlid A."/>
            <person name="Henrissat B."/>
            <person name="Grigoriev I.V."/>
            <person name="Hibbett D.S."/>
            <person name="Martin F."/>
            <person name="Nordberg H.P."/>
            <person name="Cantor M.N."/>
            <person name="Hua S.X."/>
        </authorList>
    </citation>
    <scope>NUCLEOTIDE SEQUENCE [LARGE SCALE GENOMIC DNA]</scope>
    <source>
        <strain evidence="4">h7</strain>
    </source>
</reference>
<dbReference type="EMBL" id="KN831770">
    <property type="protein sequence ID" value="KIM46683.1"/>
    <property type="molecule type" value="Genomic_DNA"/>
</dbReference>
<evidence type="ECO:0000313" key="3">
    <source>
        <dbReference type="EMBL" id="KIM46683.1"/>
    </source>
</evidence>
<proteinExistence type="predicted"/>
<name>A0A0C2YA40_HEBCY</name>
<dbReference type="HOGENOM" id="CLU_1806393_0_0_1"/>
<organism evidence="3 4">
    <name type="scientific">Hebeloma cylindrosporum</name>
    <dbReference type="NCBI Taxonomy" id="76867"/>
    <lineage>
        <taxon>Eukaryota</taxon>
        <taxon>Fungi</taxon>
        <taxon>Dikarya</taxon>
        <taxon>Basidiomycota</taxon>
        <taxon>Agaricomycotina</taxon>
        <taxon>Agaricomycetes</taxon>
        <taxon>Agaricomycetidae</taxon>
        <taxon>Agaricales</taxon>
        <taxon>Agaricineae</taxon>
        <taxon>Hymenogastraceae</taxon>
        <taxon>Hebeloma</taxon>
    </lineage>
</organism>
<keyword evidence="4" id="KW-1185">Reference proteome</keyword>
<keyword evidence="1" id="KW-1133">Transmembrane helix</keyword>
<evidence type="ECO:0000256" key="1">
    <source>
        <dbReference type="SAM" id="Phobius"/>
    </source>
</evidence>
<accession>A0A0C2YA40</accession>
<feature type="transmembrane region" description="Helical" evidence="1">
    <location>
        <begin position="115"/>
        <end position="137"/>
    </location>
</feature>